<protein>
    <submittedName>
        <fullName evidence="2">ABC transporter permease</fullName>
    </submittedName>
</protein>
<name>A0A221NS34_9ACTN</name>
<feature type="transmembrane region" description="Helical" evidence="1">
    <location>
        <begin position="17"/>
        <end position="38"/>
    </location>
</feature>
<keyword evidence="3" id="KW-1185">Reference proteome</keyword>
<dbReference type="Pfam" id="PF12679">
    <property type="entry name" value="ABC2_membrane_2"/>
    <property type="match status" value="1"/>
</dbReference>
<reference evidence="2 3" key="1">
    <citation type="submission" date="2017-07" db="EMBL/GenBank/DDBJ databases">
        <title>Genome sequence of Streptomyces pluripotens MUSC 137T.</title>
        <authorList>
            <person name="Ser H.-L."/>
            <person name="Lee L.-H."/>
        </authorList>
    </citation>
    <scope>NUCLEOTIDE SEQUENCE [LARGE SCALE GENOMIC DNA]</scope>
    <source>
        <strain evidence="2 3">MUSC 137</strain>
    </source>
</reference>
<keyword evidence="1" id="KW-0472">Membrane</keyword>
<organism evidence="2 3">
    <name type="scientific">Streptomyces pluripotens</name>
    <dbReference type="NCBI Taxonomy" id="1355015"/>
    <lineage>
        <taxon>Bacteria</taxon>
        <taxon>Bacillati</taxon>
        <taxon>Actinomycetota</taxon>
        <taxon>Actinomycetes</taxon>
        <taxon>Kitasatosporales</taxon>
        <taxon>Streptomycetaceae</taxon>
        <taxon>Streptomyces</taxon>
    </lineage>
</organism>
<evidence type="ECO:0000256" key="1">
    <source>
        <dbReference type="SAM" id="Phobius"/>
    </source>
</evidence>
<proteinExistence type="predicted"/>
<dbReference type="GO" id="GO:0005886">
    <property type="term" value="C:plasma membrane"/>
    <property type="evidence" value="ECO:0007669"/>
    <property type="project" value="UniProtKB-SubCell"/>
</dbReference>
<dbReference type="Proteomes" id="UP000031501">
    <property type="component" value="Chromosome"/>
</dbReference>
<feature type="transmembrane region" description="Helical" evidence="1">
    <location>
        <begin position="153"/>
        <end position="179"/>
    </location>
</feature>
<dbReference type="RefSeq" id="WP_039654335.1">
    <property type="nucleotide sequence ID" value="NZ_CP022433.1"/>
</dbReference>
<keyword evidence="1" id="KW-0812">Transmembrane</keyword>
<feature type="transmembrane region" description="Helical" evidence="1">
    <location>
        <begin position="124"/>
        <end position="147"/>
    </location>
</feature>
<gene>
    <name evidence="2" type="ORF">LK07_00665</name>
</gene>
<dbReference type="EMBL" id="CP022433">
    <property type="protein sequence ID" value="ASN22787.1"/>
    <property type="molecule type" value="Genomic_DNA"/>
</dbReference>
<feature type="transmembrane region" description="Helical" evidence="1">
    <location>
        <begin position="232"/>
        <end position="256"/>
    </location>
</feature>
<accession>A0A221NS34</accession>
<keyword evidence="1" id="KW-1133">Transmembrane helix</keyword>
<feature type="transmembrane region" description="Helical" evidence="1">
    <location>
        <begin position="75"/>
        <end position="97"/>
    </location>
</feature>
<dbReference type="AlphaFoldDB" id="A0A221NS34"/>
<evidence type="ECO:0000313" key="3">
    <source>
        <dbReference type="Proteomes" id="UP000031501"/>
    </source>
</evidence>
<sequence length="262" mass="27513">MPLELTLMDLRLRRRSMLWYAVGMAVYAFVIVAMYPSMKSDSSLSDFLEGNETAAALFGVSGSLTSPVGWTNGNLYANFLPLLVLLLTIGYGANAIAGQSEEGVLGMVASLPVSRGRLILEKTVTLVVVALPLAIATMAVVLIGPRYELDLGIWPVIGTTLTVVLLGIDFGLFALAIGAVTGRRGIALATASVVAVAAYLISSLAPVISWAHRIRYISPFYWAVGDNQLGSGPSATAILVLAGIAVVLLAAALVAIRRLDIP</sequence>
<feature type="transmembrane region" description="Helical" evidence="1">
    <location>
        <begin position="186"/>
        <end position="212"/>
    </location>
</feature>
<evidence type="ECO:0000313" key="2">
    <source>
        <dbReference type="EMBL" id="ASN22787.1"/>
    </source>
</evidence>
<dbReference type="GO" id="GO:0140359">
    <property type="term" value="F:ABC-type transporter activity"/>
    <property type="evidence" value="ECO:0007669"/>
    <property type="project" value="InterPro"/>
</dbReference>